<reference evidence="2 3" key="1">
    <citation type="submission" date="2017-08" db="EMBL/GenBank/DDBJ databases">
        <title>Infants hospitalized years apart are colonized by the same room-sourced microbial strains.</title>
        <authorList>
            <person name="Brooks B."/>
            <person name="Olm M.R."/>
            <person name="Firek B.A."/>
            <person name="Baker R."/>
            <person name="Thomas B.C."/>
            <person name="Morowitz M.J."/>
            <person name="Banfield J.F."/>
        </authorList>
    </citation>
    <scope>NUCLEOTIDE SEQUENCE [LARGE SCALE GENOMIC DNA]</scope>
    <source>
        <strain evidence="2">S2_005_003_R2_43</strain>
    </source>
</reference>
<organism evidence="2 3">
    <name type="scientific">Ancylobacter novellus</name>
    <name type="common">Thiobacillus novellus</name>
    <dbReference type="NCBI Taxonomy" id="921"/>
    <lineage>
        <taxon>Bacteria</taxon>
        <taxon>Pseudomonadati</taxon>
        <taxon>Pseudomonadota</taxon>
        <taxon>Alphaproteobacteria</taxon>
        <taxon>Hyphomicrobiales</taxon>
        <taxon>Xanthobacteraceae</taxon>
        <taxon>Ancylobacter</taxon>
    </lineage>
</organism>
<evidence type="ECO:0000313" key="3">
    <source>
        <dbReference type="Proteomes" id="UP000249577"/>
    </source>
</evidence>
<protein>
    <submittedName>
        <fullName evidence="2">Uncharacterized protein</fullName>
    </submittedName>
</protein>
<sequence>MNAATPQDREDDMPYTETPNPNHRGLPGFDALRAAMAIVDARAEPDDRPLVPFDAPCLDHWSLAAGGGCPTIVGLDDFGLVTVIEVERWSDGSPGRAAWARTRRGEIVRLLRPAPLPIVEKTP</sequence>
<gene>
    <name evidence="2" type="ORF">DI565_12820</name>
</gene>
<dbReference type="Proteomes" id="UP000249577">
    <property type="component" value="Unassembled WGS sequence"/>
</dbReference>
<comment type="caution">
    <text evidence="2">The sequence shown here is derived from an EMBL/GenBank/DDBJ whole genome shotgun (WGS) entry which is preliminary data.</text>
</comment>
<evidence type="ECO:0000313" key="2">
    <source>
        <dbReference type="EMBL" id="PZQ14296.1"/>
    </source>
</evidence>
<accession>A0A2W5KAW9</accession>
<proteinExistence type="predicted"/>
<dbReference type="EMBL" id="QFPN01000006">
    <property type="protein sequence ID" value="PZQ14296.1"/>
    <property type="molecule type" value="Genomic_DNA"/>
</dbReference>
<evidence type="ECO:0000256" key="1">
    <source>
        <dbReference type="SAM" id="MobiDB-lite"/>
    </source>
</evidence>
<name>A0A2W5KAW9_ANCNO</name>
<dbReference type="AlphaFoldDB" id="A0A2W5KAW9"/>
<feature type="region of interest" description="Disordered" evidence="1">
    <location>
        <begin position="1"/>
        <end position="26"/>
    </location>
</feature>